<evidence type="ECO:0000256" key="3">
    <source>
        <dbReference type="ARBA" id="ARBA00022576"/>
    </source>
</evidence>
<accession>A0AA48WIC2</accession>
<gene>
    <name evidence="7" type="ORF">IV454_12580</name>
</gene>
<evidence type="ECO:0000256" key="1">
    <source>
        <dbReference type="ARBA" id="ARBA00001933"/>
    </source>
</evidence>
<dbReference type="Proteomes" id="UP000662888">
    <property type="component" value="Chromosome"/>
</dbReference>
<evidence type="ECO:0000256" key="6">
    <source>
        <dbReference type="RuleBase" id="RU003560"/>
    </source>
</evidence>
<dbReference type="CDD" id="cd00610">
    <property type="entry name" value="OAT_like"/>
    <property type="match status" value="1"/>
</dbReference>
<dbReference type="Gene3D" id="3.40.640.10">
    <property type="entry name" value="Type I PLP-dependent aspartate aminotransferase-like (Major domain)"/>
    <property type="match status" value="1"/>
</dbReference>
<dbReference type="PIRSF" id="PIRSF000521">
    <property type="entry name" value="Transaminase_4ab_Lys_Orn"/>
    <property type="match status" value="1"/>
</dbReference>
<dbReference type="PANTHER" id="PTHR43552">
    <property type="entry name" value="DIAMINOBUTYRATE--2-OXOGLUTARATE AMINOTRANSFERASE"/>
    <property type="match status" value="1"/>
</dbReference>
<dbReference type="InterPro" id="IPR049704">
    <property type="entry name" value="Aminotrans_3_PPA_site"/>
</dbReference>
<name>A0AA48WIC2_9BURK</name>
<reference evidence="7 8" key="1">
    <citation type="submission" date="2020-11" db="EMBL/GenBank/DDBJ databases">
        <authorList>
            <person name="Sun Q."/>
        </authorList>
    </citation>
    <scope>NUCLEOTIDE SEQUENCE [LARGE SCALE GENOMIC DNA]</scope>
    <source>
        <strain evidence="7 8">P8398</strain>
    </source>
</reference>
<evidence type="ECO:0000256" key="2">
    <source>
        <dbReference type="ARBA" id="ARBA00008954"/>
    </source>
</evidence>
<dbReference type="EMBL" id="CP065053">
    <property type="protein sequence ID" value="QPI52237.1"/>
    <property type="molecule type" value="Genomic_DNA"/>
</dbReference>
<dbReference type="RefSeq" id="WP_206091719.1">
    <property type="nucleotide sequence ID" value="NZ_CP065053.1"/>
</dbReference>
<dbReference type="PANTHER" id="PTHR43552:SF1">
    <property type="entry name" value="DIAMINOBUTYRATE--2-OXOGLUTARATE AMINOTRANSFERASE"/>
    <property type="match status" value="1"/>
</dbReference>
<dbReference type="InterPro" id="IPR004637">
    <property type="entry name" value="Dat"/>
</dbReference>
<evidence type="ECO:0000256" key="5">
    <source>
        <dbReference type="ARBA" id="ARBA00022898"/>
    </source>
</evidence>
<evidence type="ECO:0000256" key="4">
    <source>
        <dbReference type="ARBA" id="ARBA00022679"/>
    </source>
</evidence>
<protein>
    <submittedName>
        <fullName evidence="7">Diaminobutyrate--2-oxoglutarate transaminase family protein</fullName>
    </submittedName>
</protein>
<sequence>MNRATDEFLTHAKPDRITLSDAGNYQFPTNPALTNQENLESEVRSYPRRFPIAIKRAQGALVEDTNGQSYLDCLSGAGALPLGHNHPEVVKEIIDHIRADLPFQTLDVTTPVKDAFIREVMAFLPQSFAANACIQFCGPSGSDAVEAALKLAKQVTGRSNIISFHGAYHGMTNGSLALMGNLNAKTRRSGLMPDVHFFPYPYDLRCKFGLGGEAGERASIRYIESVLHDQESGIVRPAAIILEPIQGEGGVIAASAYWLRELRRITSELGILLIFDEIQCGIGRSGRNFAFEYAGIDPDILIMSKAVGGGLPLSCLVFKKEFDTWNPGEHAGTFRGNQLAMVAGAKTLQIIGRDELAANANRMGERLSAQLRALQDVHPCIAEIRGKGLMLGIEIVCPGQHDVLGHPLANPELASQIQRAALKNGLIIEKGGRHGAVLRFLPPLNITAEQIDFAGQAFGRALAACTKVGNE</sequence>
<comment type="cofactor">
    <cofactor evidence="1">
        <name>pyridoxal 5'-phosphate</name>
        <dbReference type="ChEBI" id="CHEBI:597326"/>
    </cofactor>
</comment>
<evidence type="ECO:0000313" key="7">
    <source>
        <dbReference type="EMBL" id="QPI52237.1"/>
    </source>
</evidence>
<dbReference type="Gene3D" id="3.90.1150.10">
    <property type="entry name" value="Aspartate Aminotransferase, domain 1"/>
    <property type="match status" value="1"/>
</dbReference>
<dbReference type="NCBIfam" id="TIGR00709">
    <property type="entry name" value="dat"/>
    <property type="match status" value="1"/>
</dbReference>
<dbReference type="InterPro" id="IPR015421">
    <property type="entry name" value="PyrdxlP-dep_Trfase_major"/>
</dbReference>
<dbReference type="InterPro" id="IPR015424">
    <property type="entry name" value="PyrdxlP-dep_Trfase"/>
</dbReference>
<keyword evidence="4" id="KW-0808">Transferase</keyword>
<keyword evidence="8" id="KW-1185">Reference proteome</keyword>
<dbReference type="Pfam" id="PF00202">
    <property type="entry name" value="Aminotran_3"/>
    <property type="match status" value="1"/>
</dbReference>
<evidence type="ECO:0000313" key="8">
    <source>
        <dbReference type="Proteomes" id="UP000662888"/>
    </source>
</evidence>
<keyword evidence="5 6" id="KW-0663">Pyridoxal phosphate</keyword>
<comment type="similarity">
    <text evidence="2 6">Belongs to the class-III pyridoxal-phosphate-dependent aminotransferase family.</text>
</comment>
<organism evidence="7 8">
    <name type="scientific">Massilia antarctica</name>
    <dbReference type="NCBI Taxonomy" id="2765360"/>
    <lineage>
        <taxon>Bacteria</taxon>
        <taxon>Pseudomonadati</taxon>
        <taxon>Pseudomonadota</taxon>
        <taxon>Betaproteobacteria</taxon>
        <taxon>Burkholderiales</taxon>
        <taxon>Oxalobacteraceae</taxon>
        <taxon>Telluria group</taxon>
        <taxon>Massilia</taxon>
    </lineage>
</organism>
<dbReference type="SUPFAM" id="SSF53383">
    <property type="entry name" value="PLP-dependent transferases"/>
    <property type="match status" value="1"/>
</dbReference>
<dbReference type="PROSITE" id="PS00600">
    <property type="entry name" value="AA_TRANSFER_CLASS_3"/>
    <property type="match status" value="1"/>
</dbReference>
<dbReference type="InterPro" id="IPR005814">
    <property type="entry name" value="Aminotrans_3"/>
</dbReference>
<dbReference type="InterPro" id="IPR015422">
    <property type="entry name" value="PyrdxlP-dep_Trfase_small"/>
</dbReference>
<keyword evidence="3" id="KW-0032">Aminotransferase</keyword>
<proteinExistence type="inferred from homology"/>